<proteinExistence type="predicted"/>
<evidence type="ECO:0000313" key="6">
    <source>
        <dbReference type="EMBL" id="AGU52924.1"/>
    </source>
</evidence>
<dbReference type="InterPro" id="IPR027417">
    <property type="entry name" value="P-loop_NTPase"/>
</dbReference>
<keyword evidence="2" id="KW-0472">Membrane</keyword>
<gene>
    <name evidence="6" type="ORF">VAPA_2c03640</name>
</gene>
<organism evidence="6 7">
    <name type="scientific">Variovorax paradoxus B4</name>
    <dbReference type="NCBI Taxonomy" id="1246301"/>
    <lineage>
        <taxon>Bacteria</taxon>
        <taxon>Pseudomonadati</taxon>
        <taxon>Pseudomonadota</taxon>
        <taxon>Betaproteobacteria</taxon>
        <taxon>Burkholderiales</taxon>
        <taxon>Comamonadaceae</taxon>
        <taxon>Variovorax</taxon>
    </lineage>
</organism>
<keyword evidence="3" id="KW-0547">Nucleotide-binding</keyword>
<dbReference type="PATRIC" id="fig|1246301.3.peg.5886"/>
<protein>
    <submittedName>
        <fullName evidence="6">Putative branched-chain amino acid ABC transporter, ATP-binding protein</fullName>
    </submittedName>
</protein>
<dbReference type="GO" id="GO:1903805">
    <property type="term" value="P:L-valine import across plasma membrane"/>
    <property type="evidence" value="ECO:0007669"/>
    <property type="project" value="TreeGrafter"/>
</dbReference>
<dbReference type="SMART" id="SM00382">
    <property type="entry name" value="AAA"/>
    <property type="match status" value="1"/>
</dbReference>
<evidence type="ECO:0000256" key="2">
    <source>
        <dbReference type="ARBA" id="ARBA00022475"/>
    </source>
</evidence>
<dbReference type="Proteomes" id="UP000016223">
    <property type="component" value="Chromosome 2"/>
</dbReference>
<dbReference type="PROSITE" id="PS50893">
    <property type="entry name" value="ABC_TRANSPORTER_2"/>
    <property type="match status" value="1"/>
</dbReference>
<dbReference type="PANTHER" id="PTHR45772">
    <property type="entry name" value="CONSERVED COMPONENT OF ABC TRANSPORTER FOR NATURAL AMINO ACIDS-RELATED"/>
    <property type="match status" value="1"/>
</dbReference>
<keyword evidence="2" id="KW-1003">Cell membrane</keyword>
<dbReference type="CDD" id="cd03219">
    <property type="entry name" value="ABC_Mj1267_LivG_branched"/>
    <property type="match status" value="1"/>
</dbReference>
<dbReference type="GO" id="GO:1903806">
    <property type="term" value="P:L-isoleucine import across plasma membrane"/>
    <property type="evidence" value="ECO:0007669"/>
    <property type="project" value="TreeGrafter"/>
</dbReference>
<feature type="domain" description="ABC transporter" evidence="5">
    <location>
        <begin position="4"/>
        <end position="236"/>
    </location>
</feature>
<dbReference type="HOGENOM" id="CLU_000604_1_2_4"/>
<dbReference type="Pfam" id="PF12399">
    <property type="entry name" value="BCA_ABC_TP_C"/>
    <property type="match status" value="1"/>
</dbReference>
<dbReference type="PANTHER" id="PTHR45772:SF7">
    <property type="entry name" value="AMINO ACID ABC TRANSPORTER ATP-BINDING PROTEIN"/>
    <property type="match status" value="1"/>
</dbReference>
<dbReference type="SUPFAM" id="SSF52540">
    <property type="entry name" value="P-loop containing nucleoside triphosphate hydrolases"/>
    <property type="match status" value="1"/>
</dbReference>
<keyword evidence="1" id="KW-0813">Transport</keyword>
<evidence type="ECO:0000313" key="7">
    <source>
        <dbReference type="Proteomes" id="UP000016223"/>
    </source>
</evidence>
<dbReference type="GO" id="GO:0015192">
    <property type="term" value="F:L-phenylalanine transmembrane transporter activity"/>
    <property type="evidence" value="ECO:0007669"/>
    <property type="project" value="TreeGrafter"/>
</dbReference>
<dbReference type="KEGG" id="vpd:VAPA_2c03640"/>
<dbReference type="AlphaFoldDB" id="T1XKT8"/>
<accession>T1XKT8</accession>
<dbReference type="InterPro" id="IPR003439">
    <property type="entry name" value="ABC_transporter-like_ATP-bd"/>
</dbReference>
<dbReference type="GO" id="GO:0015808">
    <property type="term" value="P:L-alanine transport"/>
    <property type="evidence" value="ECO:0007669"/>
    <property type="project" value="TreeGrafter"/>
</dbReference>
<dbReference type="GO" id="GO:0016887">
    <property type="term" value="F:ATP hydrolysis activity"/>
    <property type="evidence" value="ECO:0007669"/>
    <property type="project" value="InterPro"/>
</dbReference>
<evidence type="ECO:0000259" key="5">
    <source>
        <dbReference type="PROSITE" id="PS50893"/>
    </source>
</evidence>
<dbReference type="InterPro" id="IPR051120">
    <property type="entry name" value="ABC_AA/LPS_Transport"/>
</dbReference>
<dbReference type="OrthoDB" id="9805514at2"/>
<dbReference type="GO" id="GO:0042941">
    <property type="term" value="P:D-alanine transmembrane transport"/>
    <property type="evidence" value="ECO:0007669"/>
    <property type="project" value="TreeGrafter"/>
</dbReference>
<dbReference type="GO" id="GO:0015188">
    <property type="term" value="F:L-isoleucine transmembrane transporter activity"/>
    <property type="evidence" value="ECO:0007669"/>
    <property type="project" value="TreeGrafter"/>
</dbReference>
<sequence length="239" mass="25749">MKLLEFRGVGKSFGGLRASDDVSFSVGEGEIVGLIGPNGAGKTTLFAMASGFLPPTDGEIWFDGRRVDGLGAAQICAAGLVRTFQIVKPFGEMTVLENAMIGAFLRHPRREDAEEAAMKVLRRVGLGGREHQVARTLTLSGRKRLEVAKALATQPRLLLLDEVMAGLTTVETAEMVALVLDLRRTDISVLIIEHNMKAVMQLSDRIVVVHHGRKISEGEPNAVANDPEVVNAYLGEAHA</sequence>
<dbReference type="EMBL" id="CP003912">
    <property type="protein sequence ID" value="AGU52924.1"/>
    <property type="molecule type" value="Genomic_DNA"/>
</dbReference>
<dbReference type="Gene3D" id="3.40.50.300">
    <property type="entry name" value="P-loop containing nucleotide triphosphate hydrolases"/>
    <property type="match status" value="1"/>
</dbReference>
<keyword evidence="4 6" id="KW-0067">ATP-binding</keyword>
<evidence type="ECO:0000256" key="1">
    <source>
        <dbReference type="ARBA" id="ARBA00022448"/>
    </source>
</evidence>
<name>T1XKT8_VARPD</name>
<evidence type="ECO:0000256" key="3">
    <source>
        <dbReference type="ARBA" id="ARBA00022741"/>
    </source>
</evidence>
<dbReference type="InterPro" id="IPR032823">
    <property type="entry name" value="BCA_ABC_TP_C"/>
</dbReference>
<dbReference type="GO" id="GO:0005524">
    <property type="term" value="F:ATP binding"/>
    <property type="evidence" value="ECO:0007669"/>
    <property type="project" value="UniProtKB-KW"/>
</dbReference>
<dbReference type="RefSeq" id="WP_021003753.1">
    <property type="nucleotide sequence ID" value="NC_022234.1"/>
</dbReference>
<dbReference type="InterPro" id="IPR003593">
    <property type="entry name" value="AAA+_ATPase"/>
</dbReference>
<evidence type="ECO:0000256" key="4">
    <source>
        <dbReference type="ARBA" id="ARBA00022840"/>
    </source>
</evidence>
<dbReference type="GO" id="GO:0005304">
    <property type="term" value="F:L-valine transmembrane transporter activity"/>
    <property type="evidence" value="ECO:0007669"/>
    <property type="project" value="TreeGrafter"/>
</dbReference>
<dbReference type="Pfam" id="PF00005">
    <property type="entry name" value="ABC_tran"/>
    <property type="match status" value="1"/>
</dbReference>
<dbReference type="GO" id="GO:0005886">
    <property type="term" value="C:plasma membrane"/>
    <property type="evidence" value="ECO:0007669"/>
    <property type="project" value="TreeGrafter"/>
</dbReference>
<reference evidence="6 7" key="1">
    <citation type="submission" date="2012-10" db="EMBL/GenBank/DDBJ databases">
        <title>Genome sequence of Variovorax paradoxus B4.</title>
        <authorList>
            <person name="Schuldes J."/>
            <person name="Brandt U."/>
            <person name="Hiessl S."/>
            <person name="Wuebbeler J.H."/>
            <person name="Thuermer A."/>
            <person name="Steinbuechel A."/>
            <person name="Daniel R."/>
        </authorList>
    </citation>
    <scope>NUCLEOTIDE SEQUENCE [LARGE SCALE GENOMIC DNA]</scope>
    <source>
        <strain evidence="6 7">B4</strain>
    </source>
</reference>